<feature type="domain" description="SIS" evidence="13">
    <location>
        <begin position="456"/>
        <end position="602"/>
    </location>
</feature>
<name>A0A162FAA4_9EURY</name>
<reference evidence="14 15" key="1">
    <citation type="submission" date="2016-04" db="EMBL/GenBank/DDBJ databases">
        <title>Genome sequence of Methanobrevibacter curvatus DSM 11111.</title>
        <authorList>
            <person name="Poehlein A."/>
            <person name="Seedorf H."/>
            <person name="Daniel R."/>
        </authorList>
    </citation>
    <scope>NUCLEOTIDE SEQUENCE [LARGE SCALE GENOMIC DNA]</scope>
    <source>
        <strain evidence="14 15">DSM 11111</strain>
    </source>
</reference>
<dbReference type="InterPro" id="IPR047084">
    <property type="entry name" value="GFAT_N"/>
</dbReference>
<dbReference type="SUPFAM" id="SSF56235">
    <property type="entry name" value="N-terminal nucleophile aminohydrolases (Ntn hydrolases)"/>
    <property type="match status" value="1"/>
</dbReference>
<comment type="subunit">
    <text evidence="11">Homodimer.</text>
</comment>
<dbReference type="Proteomes" id="UP000077245">
    <property type="component" value="Unassembled WGS sequence"/>
</dbReference>
<evidence type="ECO:0000256" key="7">
    <source>
        <dbReference type="ARBA" id="ARBA00022679"/>
    </source>
</evidence>
<dbReference type="InterPro" id="IPR029055">
    <property type="entry name" value="Ntn_hydrolases_N"/>
</dbReference>
<dbReference type="GO" id="GO:0097367">
    <property type="term" value="F:carbohydrate derivative binding"/>
    <property type="evidence" value="ECO:0007669"/>
    <property type="project" value="InterPro"/>
</dbReference>
<protein>
    <recommendedName>
        <fullName evidence="4 11">Glutamine--fructose-6-phosphate aminotransferase [isomerizing]</fullName>
        <ecNumber evidence="3 11">2.6.1.16</ecNumber>
    </recommendedName>
    <alternativeName>
        <fullName evidence="11">D-fructose-6-phosphate amidotransferase</fullName>
    </alternativeName>
    <alternativeName>
        <fullName evidence="11">GFAT</fullName>
    </alternativeName>
    <alternativeName>
        <fullName evidence="11">Glucosamine-6-phosphate synthase</fullName>
    </alternativeName>
    <alternativeName>
        <fullName evidence="11">Hexosephosphate aminotransferase</fullName>
    </alternativeName>
    <alternativeName>
        <fullName evidence="11">L-glutamine--D-fructose-6-phosphate amidotransferase</fullName>
    </alternativeName>
</protein>
<dbReference type="PANTHER" id="PTHR10937">
    <property type="entry name" value="GLUCOSAMINE--FRUCTOSE-6-PHOSPHATE AMINOTRANSFERASE, ISOMERIZING"/>
    <property type="match status" value="1"/>
</dbReference>
<keyword evidence="7 11" id="KW-0808">Transferase</keyword>
<evidence type="ECO:0000256" key="4">
    <source>
        <dbReference type="ARBA" id="ARBA00016090"/>
    </source>
</evidence>
<comment type="caution">
    <text evidence="14">The sequence shown here is derived from an EMBL/GenBank/DDBJ whole genome shotgun (WGS) entry which is preliminary data.</text>
</comment>
<dbReference type="RefSeq" id="WP_067092686.1">
    <property type="nucleotide sequence ID" value="NZ_LWMV01000222.1"/>
</dbReference>
<dbReference type="InterPro" id="IPR017932">
    <property type="entry name" value="GATase_2_dom"/>
</dbReference>
<keyword evidence="8" id="KW-0677">Repeat</keyword>
<dbReference type="OrthoDB" id="372195at2157"/>
<dbReference type="NCBIfam" id="NF001484">
    <property type="entry name" value="PRK00331.1"/>
    <property type="match status" value="1"/>
</dbReference>
<evidence type="ECO:0000256" key="6">
    <source>
        <dbReference type="ARBA" id="ARBA00022576"/>
    </source>
</evidence>
<evidence type="ECO:0000259" key="12">
    <source>
        <dbReference type="PROSITE" id="PS51278"/>
    </source>
</evidence>
<dbReference type="FunFam" id="3.60.20.10:FF:000006">
    <property type="entry name" value="Glutamine--fructose-6-phosphate aminotransferase [isomerizing]"/>
    <property type="match status" value="1"/>
</dbReference>
<dbReference type="InterPro" id="IPR005855">
    <property type="entry name" value="GFAT"/>
</dbReference>
<gene>
    <name evidence="14" type="primary">glmS_2</name>
    <name evidence="11" type="synonym">glmS</name>
    <name evidence="14" type="ORF">MBCUR_19100</name>
</gene>
<evidence type="ECO:0000313" key="15">
    <source>
        <dbReference type="Proteomes" id="UP000077245"/>
    </source>
</evidence>
<evidence type="ECO:0000256" key="10">
    <source>
        <dbReference type="ARBA" id="ARBA00055466"/>
    </source>
</evidence>
<dbReference type="PROSITE" id="PS51278">
    <property type="entry name" value="GATASE_TYPE_2"/>
    <property type="match status" value="1"/>
</dbReference>
<dbReference type="GO" id="GO:0006487">
    <property type="term" value="P:protein N-linked glycosylation"/>
    <property type="evidence" value="ECO:0007669"/>
    <property type="project" value="TreeGrafter"/>
</dbReference>
<comment type="subcellular location">
    <subcellularLocation>
        <location evidence="2 11">Cytoplasm</location>
    </subcellularLocation>
</comment>
<dbReference type="InterPro" id="IPR035490">
    <property type="entry name" value="GlmS/FrlB_SIS"/>
</dbReference>
<dbReference type="GO" id="GO:0004360">
    <property type="term" value="F:glutamine-fructose-6-phosphate transaminase (isomerizing) activity"/>
    <property type="evidence" value="ECO:0007669"/>
    <property type="project" value="UniProtKB-UniRule"/>
</dbReference>
<dbReference type="InterPro" id="IPR035466">
    <property type="entry name" value="GlmS/AgaS_SIS"/>
</dbReference>
<evidence type="ECO:0000256" key="5">
    <source>
        <dbReference type="ARBA" id="ARBA00022490"/>
    </source>
</evidence>
<evidence type="ECO:0000256" key="8">
    <source>
        <dbReference type="ARBA" id="ARBA00022737"/>
    </source>
</evidence>
<proteinExistence type="inferred from homology"/>
<dbReference type="Pfam" id="PF13522">
    <property type="entry name" value="GATase_6"/>
    <property type="match status" value="1"/>
</dbReference>
<comment type="function">
    <text evidence="10 11">Catalyzes the first step in hexosamine metabolism, converting fructose-6P into glucosamine-6P using glutamine as a nitrogen source.</text>
</comment>
<dbReference type="PATRIC" id="fig|49547.3.peg.2018"/>
<organism evidence="14 15">
    <name type="scientific">Methanobrevibacter curvatus</name>
    <dbReference type="NCBI Taxonomy" id="49547"/>
    <lineage>
        <taxon>Archaea</taxon>
        <taxon>Methanobacteriati</taxon>
        <taxon>Methanobacteriota</taxon>
        <taxon>Methanomada group</taxon>
        <taxon>Methanobacteria</taxon>
        <taxon>Methanobacteriales</taxon>
        <taxon>Methanobacteriaceae</taxon>
        <taxon>Methanobrevibacter</taxon>
    </lineage>
</organism>
<feature type="domain" description="SIS" evidence="13">
    <location>
        <begin position="286"/>
        <end position="424"/>
    </location>
</feature>
<dbReference type="PANTHER" id="PTHR10937:SF0">
    <property type="entry name" value="GLUTAMINE--FRUCTOSE-6-PHOSPHATE TRANSAMINASE (ISOMERIZING)"/>
    <property type="match status" value="1"/>
</dbReference>
<evidence type="ECO:0000256" key="2">
    <source>
        <dbReference type="ARBA" id="ARBA00004496"/>
    </source>
</evidence>
<dbReference type="Gene3D" id="3.60.20.10">
    <property type="entry name" value="Glutamine Phosphoribosylpyrophosphate, subunit 1, domain 1"/>
    <property type="match status" value="1"/>
</dbReference>
<dbReference type="AlphaFoldDB" id="A0A162FAA4"/>
<comment type="catalytic activity">
    <reaction evidence="1 11">
        <text>D-fructose 6-phosphate + L-glutamine = D-glucosamine 6-phosphate + L-glutamate</text>
        <dbReference type="Rhea" id="RHEA:13237"/>
        <dbReference type="ChEBI" id="CHEBI:29985"/>
        <dbReference type="ChEBI" id="CHEBI:58359"/>
        <dbReference type="ChEBI" id="CHEBI:58725"/>
        <dbReference type="ChEBI" id="CHEBI:61527"/>
        <dbReference type="EC" id="2.6.1.16"/>
    </reaction>
</comment>
<dbReference type="GO" id="GO:0006047">
    <property type="term" value="P:UDP-N-acetylglucosamine metabolic process"/>
    <property type="evidence" value="ECO:0007669"/>
    <property type="project" value="TreeGrafter"/>
</dbReference>
<dbReference type="PROSITE" id="PS51464">
    <property type="entry name" value="SIS"/>
    <property type="match status" value="2"/>
</dbReference>
<dbReference type="Pfam" id="PF01380">
    <property type="entry name" value="SIS"/>
    <property type="match status" value="2"/>
</dbReference>
<dbReference type="HAMAP" id="MF_00164">
    <property type="entry name" value="GlmS"/>
    <property type="match status" value="1"/>
</dbReference>
<dbReference type="GO" id="GO:0005975">
    <property type="term" value="P:carbohydrate metabolic process"/>
    <property type="evidence" value="ECO:0007669"/>
    <property type="project" value="UniProtKB-UniRule"/>
</dbReference>
<evidence type="ECO:0000256" key="3">
    <source>
        <dbReference type="ARBA" id="ARBA00012916"/>
    </source>
</evidence>
<feature type="active site" description="Nucleophile; for GATase activity" evidence="11">
    <location>
        <position position="2"/>
    </location>
</feature>
<dbReference type="CDD" id="cd00714">
    <property type="entry name" value="GFAT"/>
    <property type="match status" value="1"/>
</dbReference>
<keyword evidence="6 11" id="KW-0032">Aminotransferase</keyword>
<evidence type="ECO:0000259" key="13">
    <source>
        <dbReference type="PROSITE" id="PS51464"/>
    </source>
</evidence>
<dbReference type="STRING" id="49547.MBCUR_19100"/>
<feature type="initiator methionine" description="Removed" evidence="11">
    <location>
        <position position="1"/>
    </location>
</feature>
<dbReference type="CDD" id="cd05009">
    <property type="entry name" value="SIS_GlmS_GlmD_2"/>
    <property type="match status" value="1"/>
</dbReference>
<dbReference type="GO" id="GO:0046349">
    <property type="term" value="P:amino sugar biosynthetic process"/>
    <property type="evidence" value="ECO:0007669"/>
    <property type="project" value="UniProtKB-ARBA"/>
</dbReference>
<dbReference type="EMBL" id="LWMV01000222">
    <property type="protein sequence ID" value="KZX10175.1"/>
    <property type="molecule type" value="Genomic_DNA"/>
</dbReference>
<dbReference type="EC" id="2.6.1.16" evidence="3 11"/>
<dbReference type="SUPFAM" id="SSF53697">
    <property type="entry name" value="SIS domain"/>
    <property type="match status" value="1"/>
</dbReference>
<dbReference type="InterPro" id="IPR046348">
    <property type="entry name" value="SIS_dom_sf"/>
</dbReference>
<evidence type="ECO:0000256" key="9">
    <source>
        <dbReference type="ARBA" id="ARBA00022962"/>
    </source>
</evidence>
<dbReference type="InterPro" id="IPR001347">
    <property type="entry name" value="SIS_dom"/>
</dbReference>
<feature type="active site" description="For Fru-6P isomerization activity" evidence="11">
    <location>
        <position position="607"/>
    </location>
</feature>
<dbReference type="FunFam" id="3.40.50.10490:FF:000001">
    <property type="entry name" value="Glutamine--fructose-6-phosphate aminotransferase [isomerizing]"/>
    <property type="match status" value="1"/>
</dbReference>
<dbReference type="CDD" id="cd05008">
    <property type="entry name" value="SIS_GlmS_GlmD_1"/>
    <property type="match status" value="1"/>
</dbReference>
<dbReference type="GO" id="GO:0005737">
    <property type="term" value="C:cytoplasm"/>
    <property type="evidence" value="ECO:0007669"/>
    <property type="project" value="UniProtKB-SubCell"/>
</dbReference>
<evidence type="ECO:0000313" key="14">
    <source>
        <dbReference type="EMBL" id="KZX10175.1"/>
    </source>
</evidence>
<feature type="domain" description="Glutamine amidotransferase type-2" evidence="12">
    <location>
        <begin position="2"/>
        <end position="227"/>
    </location>
</feature>
<dbReference type="NCBIfam" id="TIGR01135">
    <property type="entry name" value="glmS"/>
    <property type="match status" value="1"/>
</dbReference>
<evidence type="ECO:0000256" key="11">
    <source>
        <dbReference type="HAMAP-Rule" id="MF_00164"/>
    </source>
</evidence>
<keyword evidence="15" id="KW-1185">Reference proteome</keyword>
<evidence type="ECO:0000256" key="1">
    <source>
        <dbReference type="ARBA" id="ARBA00001031"/>
    </source>
</evidence>
<keyword evidence="5 11" id="KW-0963">Cytoplasm</keyword>
<keyword evidence="9" id="KW-0315">Glutamine amidotransferase</keyword>
<sequence>MCGIAGCISKKRRVAPILLDSVRKLEYRGYDSVGIATVEENRYNNNKEYNIGLKKAKGQISKVVDKEWEKFDGNVGITHVRWATHGIPSNENSHPHTDCHNKVAIVHNGIINNFKELKNKLIDEGHEFKSETDSEVITHIIESYMEKGMNLESALVETVGHLDGTYAIGAISTNNPDEIVAVGRKSPLVIGIGDGENYLASDVPAFLKHTKKIMYPAYDEIVILTADNVVVKDLNGNVIEKEIIETNWNEDMAEKAGYDHFMLKEIHEQAITVENTLSVKEEIENIVKDLKSIKRICFVACGTSYHAALTGKYLFENYAHIPTDVILASEFGYSFNSLDEETLTIFISQSGETRDTIDAIEMAKEKSKTLAIVNVLGSQATRIADYVIYTQAGPEIGVAATKTYIGQLICIYLLAAFFSKHHLKDEVFANTLLRKINLIPKLIEKILENEDEIKDLSLKYKYPPNFFYLGRGLAYPTALEGALKLKEITYIHAEGYAAGELKHGPLALIDYCVPVVVLLPKGDSYKETMNNLSEVQSRGGDIIAFTSDVEDLSDQKAQDVFEIPNDLGEEFEELFAPLTYIIPLQLLSYYISIYRGLDPDHPKNLAKCVTVG</sequence>
<accession>A0A162FAA4</accession>
<dbReference type="FunFam" id="3.40.50.10490:FF:000002">
    <property type="entry name" value="Glutamine--fructose-6-phosphate aminotransferase [isomerizing]"/>
    <property type="match status" value="1"/>
</dbReference>
<dbReference type="GO" id="GO:0006002">
    <property type="term" value="P:fructose 6-phosphate metabolic process"/>
    <property type="evidence" value="ECO:0007669"/>
    <property type="project" value="TreeGrafter"/>
</dbReference>
<dbReference type="Gene3D" id="3.40.50.10490">
    <property type="entry name" value="Glucose-6-phosphate isomerase like protein, domain 1"/>
    <property type="match status" value="2"/>
</dbReference>